<dbReference type="SUPFAM" id="SSF52540">
    <property type="entry name" value="P-loop containing nucleoside triphosphate hydrolases"/>
    <property type="match status" value="1"/>
</dbReference>
<keyword evidence="2" id="KW-0547">Nucleotide-binding</keyword>
<name>A0A2U3LAF6_9FIRM</name>
<dbReference type="EMBL" id="OMOF01000357">
    <property type="protein sequence ID" value="SPF48709.1"/>
    <property type="molecule type" value="Genomic_DNA"/>
</dbReference>
<dbReference type="Proteomes" id="UP000238916">
    <property type="component" value="Unassembled WGS sequence"/>
</dbReference>
<dbReference type="InterPro" id="IPR003593">
    <property type="entry name" value="AAA+_ATPase"/>
</dbReference>
<feature type="domain" description="ABC transporter" evidence="5">
    <location>
        <begin position="13"/>
        <end position="247"/>
    </location>
</feature>
<dbReference type="InterPro" id="IPR050763">
    <property type="entry name" value="ABC_transporter_ATP-binding"/>
</dbReference>
<protein>
    <submittedName>
        <fullName evidence="6">Daunorubicin resistance ABC transporter ATPase subunit</fullName>
    </submittedName>
</protein>
<dbReference type="PANTHER" id="PTHR42711:SF5">
    <property type="entry name" value="ABC TRANSPORTER ATP-BINDING PROTEIN NATA"/>
    <property type="match status" value="1"/>
</dbReference>
<dbReference type="InterPro" id="IPR003439">
    <property type="entry name" value="ABC_transporter-like_ATP-bd"/>
</dbReference>
<dbReference type="GO" id="GO:0005524">
    <property type="term" value="F:ATP binding"/>
    <property type="evidence" value="ECO:0007669"/>
    <property type="project" value="UniProtKB-KW"/>
</dbReference>
<dbReference type="GO" id="GO:1900753">
    <property type="term" value="P:doxorubicin transport"/>
    <property type="evidence" value="ECO:0007669"/>
    <property type="project" value="InterPro"/>
</dbReference>
<sequence length="332" mass="37021">MTNDGGDNAVEMIVTKDLCKVFKNGKNTVEAVKNVNLQVRQGEIFGFLGPNGAGKTTTMRMLTTLMTPSTGSVTIVGYDLSRHAKQIRQKIGYVSQKGGCYEFATGYENLVLQGRLYGLSKSTAIENADQLIKSFEMEEYCHRKVLTYSGGQRRHIDLGMGIMHNPMLLFLDEPTTGLDPTSRSTFWNQIKILQDKGITVFLTTHYLEEADSLCNTICIMDHGVVVAEGTALELKRQIAGDIIVIGMDQIYFDQAKSLLRTRSDIKETLTMENTMKLYVEAGEKALPEILPLLVEAKIPIKTVEMNRPSLDEVFLRKTGYSMRNETAKVLGQ</sequence>
<keyword evidence="1" id="KW-0813">Transport</keyword>
<evidence type="ECO:0000256" key="4">
    <source>
        <dbReference type="ARBA" id="ARBA00049985"/>
    </source>
</evidence>
<gene>
    <name evidence="6" type="ORF">SBF1_420005</name>
</gene>
<dbReference type="SMART" id="SM00382">
    <property type="entry name" value="AAA"/>
    <property type="match status" value="1"/>
</dbReference>
<proteinExistence type="inferred from homology"/>
<organism evidence="6 7">
    <name type="scientific">Candidatus Desulfosporosinus infrequens</name>
    <dbReference type="NCBI Taxonomy" id="2043169"/>
    <lineage>
        <taxon>Bacteria</taxon>
        <taxon>Bacillati</taxon>
        <taxon>Bacillota</taxon>
        <taxon>Clostridia</taxon>
        <taxon>Eubacteriales</taxon>
        <taxon>Desulfitobacteriaceae</taxon>
        <taxon>Desulfosporosinus</taxon>
    </lineage>
</organism>
<dbReference type="GO" id="GO:0016887">
    <property type="term" value="F:ATP hydrolysis activity"/>
    <property type="evidence" value="ECO:0007669"/>
    <property type="project" value="InterPro"/>
</dbReference>
<dbReference type="Pfam" id="PF13732">
    <property type="entry name" value="DrrA1-3_C"/>
    <property type="match status" value="1"/>
</dbReference>
<comment type="similarity">
    <text evidence="4">Belongs to the ABC transporter superfamily. Drug exporter-1 (DrugE1) (TC 3.A.1.105) family.</text>
</comment>
<evidence type="ECO:0000313" key="6">
    <source>
        <dbReference type="EMBL" id="SPF48709.1"/>
    </source>
</evidence>
<evidence type="ECO:0000313" key="7">
    <source>
        <dbReference type="Proteomes" id="UP000238916"/>
    </source>
</evidence>
<evidence type="ECO:0000256" key="3">
    <source>
        <dbReference type="ARBA" id="ARBA00022840"/>
    </source>
</evidence>
<evidence type="ECO:0000256" key="1">
    <source>
        <dbReference type="ARBA" id="ARBA00022448"/>
    </source>
</evidence>
<dbReference type="AlphaFoldDB" id="A0A2U3LAF6"/>
<accession>A0A2U3LAF6</accession>
<evidence type="ECO:0000256" key="2">
    <source>
        <dbReference type="ARBA" id="ARBA00022741"/>
    </source>
</evidence>
<dbReference type="PROSITE" id="PS50893">
    <property type="entry name" value="ABC_TRANSPORTER_2"/>
    <property type="match status" value="1"/>
</dbReference>
<dbReference type="NCBIfam" id="TIGR01188">
    <property type="entry name" value="drrA"/>
    <property type="match status" value="1"/>
</dbReference>
<dbReference type="Pfam" id="PF00005">
    <property type="entry name" value="ABC_tran"/>
    <property type="match status" value="1"/>
</dbReference>
<dbReference type="InterPro" id="IPR027417">
    <property type="entry name" value="P-loop_NTPase"/>
</dbReference>
<dbReference type="GO" id="GO:0043215">
    <property type="term" value="P:daunorubicin transport"/>
    <property type="evidence" value="ECO:0007669"/>
    <property type="project" value="InterPro"/>
</dbReference>
<dbReference type="InterPro" id="IPR005894">
    <property type="entry name" value="DrrA"/>
</dbReference>
<reference evidence="7" key="1">
    <citation type="submission" date="2018-02" db="EMBL/GenBank/DDBJ databases">
        <authorList>
            <person name="Hausmann B."/>
        </authorList>
    </citation>
    <scope>NUCLEOTIDE SEQUENCE [LARGE SCALE GENOMIC DNA]</scope>
    <source>
        <strain evidence="7">Peat soil MAG SbF1</strain>
    </source>
</reference>
<dbReference type="InterPro" id="IPR025302">
    <property type="entry name" value="DrrA1/2-like_C"/>
</dbReference>
<evidence type="ECO:0000259" key="5">
    <source>
        <dbReference type="PROSITE" id="PS50893"/>
    </source>
</evidence>
<keyword evidence="3" id="KW-0067">ATP-binding</keyword>
<dbReference type="PANTHER" id="PTHR42711">
    <property type="entry name" value="ABC TRANSPORTER ATP-BINDING PROTEIN"/>
    <property type="match status" value="1"/>
</dbReference>
<dbReference type="Gene3D" id="3.40.50.300">
    <property type="entry name" value="P-loop containing nucleotide triphosphate hydrolases"/>
    <property type="match status" value="1"/>
</dbReference>